<dbReference type="EMBL" id="JACSZT010000006">
    <property type="protein sequence ID" value="MBC6498714.1"/>
    <property type="molecule type" value="Genomic_DNA"/>
</dbReference>
<reference evidence="1" key="1">
    <citation type="submission" date="2020-08" db="EMBL/GenBank/DDBJ databases">
        <title>Complete genome sequence of Weissella confusa strain FS54 provides insights into metabolic potential.</title>
        <authorList>
            <person name="Fhoula I."/>
            <person name="Najjari A."/>
            <person name="Lekired A."/>
            <person name="Bessrour-Aouam N."/>
            <person name="Jaballah S."/>
            <person name="Klibi N."/>
            <person name="Ouzari H.-I."/>
        </authorList>
    </citation>
    <scope>NUCLEOTIDE SEQUENCE</scope>
    <source>
        <strain evidence="1">FS54</strain>
    </source>
</reference>
<comment type="caution">
    <text evidence="1">The sequence shown here is derived from an EMBL/GenBank/DDBJ whole genome shotgun (WGS) entry which is preliminary data.</text>
</comment>
<name>A0A923NFV2_WEICO</name>
<organism evidence="1 2">
    <name type="scientific">Weissella confusa</name>
    <name type="common">Lactobacillus confusus</name>
    <dbReference type="NCBI Taxonomy" id="1583"/>
    <lineage>
        <taxon>Bacteria</taxon>
        <taxon>Bacillati</taxon>
        <taxon>Bacillota</taxon>
        <taxon>Bacilli</taxon>
        <taxon>Lactobacillales</taxon>
        <taxon>Lactobacillaceae</taxon>
        <taxon>Weissella</taxon>
    </lineage>
</organism>
<dbReference type="AlphaFoldDB" id="A0A923NFV2"/>
<dbReference type="Proteomes" id="UP000650485">
    <property type="component" value="Unassembled WGS sequence"/>
</dbReference>
<evidence type="ECO:0000313" key="2">
    <source>
        <dbReference type="Proteomes" id="UP000650485"/>
    </source>
</evidence>
<evidence type="ECO:0000313" key="1">
    <source>
        <dbReference type="EMBL" id="MBC6498714.1"/>
    </source>
</evidence>
<gene>
    <name evidence="1" type="ORF">H7R52_08495</name>
</gene>
<proteinExistence type="predicted"/>
<protein>
    <submittedName>
        <fullName evidence="1">Uncharacterized protein</fullName>
    </submittedName>
</protein>
<accession>A0A923NFV2</accession>
<sequence>MKTIRFKMTPTEIKAGRQKVFSWQTQSLQATYLAVTEWLCHEAGIEQVIIVNEGLKEQNRVIWRLVTEVWPHAWMVRLNLSVAIAGQSQKDLLEDAVWTRRTGNAISIADGPDLACGWTLLVGQERLLIKPAPGEIWLAVEDMRWGCHLTSYEHQLTNGDWLSVSMCVLREFETGRPIARRLTITGTATMRLCVPATDVDYIETNGLVQVTDEQGLITHKPINGRPLTVVQFFLTESRCRFDVLANQNQARWREFWEQFQLNATKEFGWLRNARWTLYRCRQTLSESDFSRLLHAAPTDMTGDFYQSVPDGDGPHRISGLLKWLSGGYLSNDQFVLQGTPAKPILGQWCFSLVGAEALRLDYEVAAGKMRVRPTRTMTVKTQTHEIVCRRQKYTTIWKSL</sequence>